<name>A0ACB5U4V7_AMBMO</name>
<evidence type="ECO:0000313" key="1">
    <source>
        <dbReference type="EMBL" id="GMF02232.1"/>
    </source>
</evidence>
<organism evidence="1 2">
    <name type="scientific">Ambrosiozyma monospora</name>
    <name type="common">Yeast</name>
    <name type="synonym">Endomycopsis monosporus</name>
    <dbReference type="NCBI Taxonomy" id="43982"/>
    <lineage>
        <taxon>Eukaryota</taxon>
        <taxon>Fungi</taxon>
        <taxon>Dikarya</taxon>
        <taxon>Ascomycota</taxon>
        <taxon>Saccharomycotina</taxon>
        <taxon>Pichiomycetes</taxon>
        <taxon>Pichiales</taxon>
        <taxon>Pichiaceae</taxon>
        <taxon>Ambrosiozyma</taxon>
    </lineage>
</organism>
<comment type="caution">
    <text evidence="1">The sequence shown here is derived from an EMBL/GenBank/DDBJ whole genome shotgun (WGS) entry which is preliminary data.</text>
</comment>
<sequence>MFKESLREWIGIGSHTIRRSRAYLEQRYPSWSYEANFPLNDTLYSPYEGESDSAMQWRGKQFLDDVFNSDESVFISATSHGAIGDGVLAAAGHRPFTLSNSAIIPLVIKRVSKLDFLPVQLDIEGTPGPYITSATSCDASLSYTTLPSSLASIVSTVDDSSLLSNGVFTVTTVITATATA</sequence>
<accession>A0ACB5U4V7</accession>
<keyword evidence="2" id="KW-1185">Reference proteome</keyword>
<protein>
    <submittedName>
        <fullName evidence="1">Unnamed protein product</fullName>
    </submittedName>
</protein>
<reference evidence="1" key="1">
    <citation type="submission" date="2023-04" db="EMBL/GenBank/DDBJ databases">
        <title>Ambrosiozyma monospora NBRC 10751.</title>
        <authorList>
            <person name="Ichikawa N."/>
            <person name="Sato H."/>
            <person name="Tonouchi N."/>
        </authorList>
    </citation>
    <scope>NUCLEOTIDE SEQUENCE</scope>
    <source>
        <strain evidence="1">NBRC 10751</strain>
    </source>
</reference>
<dbReference type="Proteomes" id="UP001165064">
    <property type="component" value="Unassembled WGS sequence"/>
</dbReference>
<proteinExistence type="predicted"/>
<gene>
    <name evidence="1" type="ORF">Amon02_001139300</name>
</gene>
<evidence type="ECO:0000313" key="2">
    <source>
        <dbReference type="Proteomes" id="UP001165064"/>
    </source>
</evidence>
<dbReference type="EMBL" id="BSXS01012373">
    <property type="protein sequence ID" value="GMF02232.1"/>
    <property type="molecule type" value="Genomic_DNA"/>
</dbReference>